<accession>A0A344V6P0</accession>
<geneLocation type="mitochondrion" evidence="1"/>
<dbReference type="AlphaFoldDB" id="A0A344V6P0"/>
<keyword evidence="1" id="KW-0689">Ribosomal protein</keyword>
<keyword evidence="1" id="KW-0687">Ribonucleoprotein</keyword>
<gene>
    <name evidence="1" type="primary">rpl20</name>
</gene>
<keyword evidence="1" id="KW-0496">Mitochondrion</keyword>
<organism evidence="1">
    <name type="scientific">Gracilariopsis heteroclada</name>
    <dbReference type="NCBI Taxonomy" id="172978"/>
    <lineage>
        <taxon>Eukaryota</taxon>
        <taxon>Rhodophyta</taxon>
        <taxon>Florideophyceae</taxon>
        <taxon>Rhodymeniophycidae</taxon>
        <taxon>Gracilariales</taxon>
        <taxon>Gracilariaceae</taxon>
        <taxon>Gracilariopsis</taxon>
    </lineage>
</organism>
<evidence type="ECO:0000313" key="1">
    <source>
        <dbReference type="EMBL" id="AXE43627.1"/>
    </source>
</evidence>
<dbReference type="GO" id="GO:0005840">
    <property type="term" value="C:ribosome"/>
    <property type="evidence" value="ECO:0007669"/>
    <property type="project" value="UniProtKB-KW"/>
</dbReference>
<name>A0A344V6P0_9FLOR</name>
<reference evidence="1" key="1">
    <citation type="submission" date="2017-06" db="EMBL/GenBank/DDBJ databases">
        <title>Complete mitochondrial genome of Gracilaria bailinae.</title>
        <authorList>
            <person name="Zhang L."/>
            <person name="Liu T."/>
        </authorList>
    </citation>
    <scope>NUCLEOTIDE SEQUENCE</scope>
</reference>
<dbReference type="GeneID" id="37504526"/>
<sequence length="76" mass="9208">MKIEIYKTKSRKHKKRGFNRQSISHIKVFSIKYNLFKFFIKAETIKLNKKILSELFITEIGSVISLTRWNFYHINN</sequence>
<dbReference type="RefSeq" id="YP_009500465.1">
    <property type="nucleotide sequence ID" value="NC_038101.1"/>
</dbReference>
<dbReference type="SUPFAM" id="SSF74731">
    <property type="entry name" value="Ribosomal protein L20"/>
    <property type="match status" value="1"/>
</dbReference>
<protein>
    <submittedName>
        <fullName evidence="1">Ribosomal protein L20</fullName>
    </submittedName>
</protein>
<proteinExistence type="predicted"/>
<dbReference type="EMBL" id="MF372958">
    <property type="protein sequence ID" value="AXE43627.1"/>
    <property type="molecule type" value="Genomic_DNA"/>
</dbReference>
<dbReference type="InterPro" id="IPR035566">
    <property type="entry name" value="Ribosomal_protein_bL20_C"/>
</dbReference>